<organism evidence="2 3">
    <name type="scientific">Rickettsia amblyommatis str. Ac/Pa</name>
    <dbReference type="NCBI Taxonomy" id="1359164"/>
    <lineage>
        <taxon>Bacteria</taxon>
        <taxon>Pseudomonadati</taxon>
        <taxon>Pseudomonadota</taxon>
        <taxon>Alphaproteobacteria</taxon>
        <taxon>Rickettsiales</taxon>
        <taxon>Rickettsiaceae</taxon>
        <taxon>Rickettsieae</taxon>
        <taxon>Rickettsia</taxon>
        <taxon>spotted fever group</taxon>
    </lineage>
</organism>
<reference evidence="2 3" key="1">
    <citation type="submission" date="2015-01" db="EMBL/GenBank/DDBJ databases">
        <title>Genome Sequencing of Rickettsiales.</title>
        <authorList>
            <person name="Daugherty S.C."/>
            <person name="Su Q."/>
            <person name="Abolude K."/>
            <person name="Beier-Sexton M."/>
            <person name="Carlyon J.A."/>
            <person name="Carter R."/>
            <person name="Day N.P."/>
            <person name="Dumler S.J."/>
            <person name="Dyachenko V."/>
            <person name="Godinez A."/>
            <person name="Kurtti T.J."/>
            <person name="Lichay M."/>
            <person name="Mullins K.E."/>
            <person name="Ott S."/>
            <person name="Pappas-Brown V."/>
            <person name="Paris D.H."/>
            <person name="Patel P."/>
            <person name="Richards A.L."/>
            <person name="Sadzewicz L."/>
            <person name="Sears K."/>
            <person name="Seidman D."/>
            <person name="Sengamalay N."/>
            <person name="Stenos J."/>
            <person name="Tallon L.J."/>
            <person name="Vincent G."/>
            <person name="Fraser C.M."/>
            <person name="Munderloh U."/>
            <person name="Dunning-Hotopp J.C."/>
        </authorList>
    </citation>
    <scope>NUCLEOTIDE SEQUENCE [LARGE SCALE GENOMIC DNA]</scope>
    <source>
        <strain evidence="2 3">Ac/Pa</strain>
    </source>
</reference>
<evidence type="ECO:0000313" key="3">
    <source>
        <dbReference type="Proteomes" id="UP000033556"/>
    </source>
</evidence>
<dbReference type="AlphaFoldDB" id="A0A0F3N3G6"/>
<sequence length="75" mass="8948">MIYENSKSELDWFRAIREYINVLEIDKDFITFSMAMIRTFLAIFVKKIGGLFLNLGRFYKDENKSEIVIKLFLEA</sequence>
<dbReference type="Proteomes" id="UP000033556">
    <property type="component" value="Unassembled WGS sequence"/>
</dbReference>
<dbReference type="EMBL" id="LANR01000001">
    <property type="protein sequence ID" value="KJV61474.1"/>
    <property type="molecule type" value="Genomic_DNA"/>
</dbReference>
<comment type="caution">
    <text evidence="2">The sequence shown here is derived from an EMBL/GenBank/DDBJ whole genome shotgun (WGS) entry which is preliminary data.</text>
</comment>
<protein>
    <submittedName>
        <fullName evidence="2">Uncharacterized protein</fullName>
    </submittedName>
</protein>
<evidence type="ECO:0000256" key="1">
    <source>
        <dbReference type="SAM" id="Phobius"/>
    </source>
</evidence>
<keyword evidence="1" id="KW-0812">Transmembrane</keyword>
<proteinExistence type="predicted"/>
<gene>
    <name evidence="2" type="ORF">APHACPA_0481</name>
</gene>
<keyword evidence="1" id="KW-0472">Membrane</keyword>
<accession>A0A0F3N3G6</accession>
<name>A0A0F3N3G6_RICAM</name>
<evidence type="ECO:0000313" key="2">
    <source>
        <dbReference type="EMBL" id="KJV61474.1"/>
    </source>
</evidence>
<keyword evidence="3" id="KW-1185">Reference proteome</keyword>
<dbReference type="PATRIC" id="fig|1359164.3.peg.479"/>
<keyword evidence="1" id="KW-1133">Transmembrane helix</keyword>
<dbReference type="RefSeq" id="WP_014391776.1">
    <property type="nucleotide sequence ID" value="NZ_LANR01000001.1"/>
</dbReference>
<feature type="transmembrane region" description="Helical" evidence="1">
    <location>
        <begin position="29"/>
        <end position="55"/>
    </location>
</feature>